<dbReference type="KEGG" id="cin:100184780"/>
<evidence type="ECO:0000256" key="8">
    <source>
        <dbReference type="ARBA" id="ARBA00023136"/>
    </source>
</evidence>
<dbReference type="InParanoid" id="H2XJQ7"/>
<evidence type="ECO:0000259" key="14">
    <source>
        <dbReference type="Pfam" id="PF02517"/>
    </source>
</evidence>
<organism evidence="15 16">
    <name type="scientific">Ciona intestinalis</name>
    <name type="common">Transparent sea squirt</name>
    <name type="synonym">Ascidia intestinalis</name>
    <dbReference type="NCBI Taxonomy" id="7719"/>
    <lineage>
        <taxon>Eukaryota</taxon>
        <taxon>Metazoa</taxon>
        <taxon>Chordata</taxon>
        <taxon>Tunicata</taxon>
        <taxon>Ascidiacea</taxon>
        <taxon>Phlebobranchia</taxon>
        <taxon>Cionidae</taxon>
        <taxon>Ciona</taxon>
    </lineage>
</organism>
<accession>A0A1W2WM27</accession>
<evidence type="ECO:0000256" key="5">
    <source>
        <dbReference type="ARBA" id="ARBA00022801"/>
    </source>
</evidence>
<dbReference type="HOGENOM" id="CLU_049909_3_0_1"/>
<evidence type="ECO:0000256" key="11">
    <source>
        <dbReference type="ARBA" id="ARBA00049729"/>
    </source>
</evidence>
<evidence type="ECO:0000256" key="6">
    <source>
        <dbReference type="ARBA" id="ARBA00022824"/>
    </source>
</evidence>
<name>H2XJQ7_CIOIN</name>
<reference evidence="16" key="1">
    <citation type="journal article" date="2002" name="Science">
        <title>The draft genome of Ciona intestinalis: insights into chordate and vertebrate origins.</title>
        <authorList>
            <person name="Dehal P."/>
            <person name="Satou Y."/>
            <person name="Campbell R.K."/>
            <person name="Chapman J."/>
            <person name="Degnan B."/>
            <person name="De Tomaso A."/>
            <person name="Davidson B."/>
            <person name="Di Gregorio A."/>
            <person name="Gelpke M."/>
            <person name="Goodstein D.M."/>
            <person name="Harafuji N."/>
            <person name="Hastings K.E."/>
            <person name="Ho I."/>
            <person name="Hotta K."/>
            <person name="Huang W."/>
            <person name="Kawashima T."/>
            <person name="Lemaire P."/>
            <person name="Martinez D."/>
            <person name="Meinertzhagen I.A."/>
            <person name="Necula S."/>
            <person name="Nonaka M."/>
            <person name="Putnam N."/>
            <person name="Rash S."/>
            <person name="Saiga H."/>
            <person name="Satake M."/>
            <person name="Terry A."/>
            <person name="Yamada L."/>
            <person name="Wang H.G."/>
            <person name="Awazu S."/>
            <person name="Azumi K."/>
            <person name="Boore J."/>
            <person name="Branno M."/>
            <person name="Chin-Bow S."/>
            <person name="DeSantis R."/>
            <person name="Doyle S."/>
            <person name="Francino P."/>
            <person name="Keys D.N."/>
            <person name="Haga S."/>
            <person name="Hayashi H."/>
            <person name="Hino K."/>
            <person name="Imai K.S."/>
            <person name="Inaba K."/>
            <person name="Kano S."/>
            <person name="Kobayashi K."/>
            <person name="Kobayashi M."/>
            <person name="Lee B.I."/>
            <person name="Makabe K.W."/>
            <person name="Manohar C."/>
            <person name="Matassi G."/>
            <person name="Medina M."/>
            <person name="Mochizuki Y."/>
            <person name="Mount S."/>
            <person name="Morishita T."/>
            <person name="Miura S."/>
            <person name="Nakayama A."/>
            <person name="Nishizaka S."/>
            <person name="Nomoto H."/>
            <person name="Ohta F."/>
            <person name="Oishi K."/>
            <person name="Rigoutsos I."/>
            <person name="Sano M."/>
            <person name="Sasaki A."/>
            <person name="Sasakura Y."/>
            <person name="Shoguchi E."/>
            <person name="Shin-i T."/>
            <person name="Spagnuolo A."/>
            <person name="Stainier D."/>
            <person name="Suzuki M.M."/>
            <person name="Tassy O."/>
            <person name="Takatori N."/>
            <person name="Tokuoka M."/>
            <person name="Yagi K."/>
            <person name="Yoshizaki F."/>
            <person name="Wada S."/>
            <person name="Zhang C."/>
            <person name="Hyatt P.D."/>
            <person name="Larimer F."/>
            <person name="Detter C."/>
            <person name="Doggett N."/>
            <person name="Glavina T."/>
            <person name="Hawkins T."/>
            <person name="Richardson P."/>
            <person name="Lucas S."/>
            <person name="Kohara Y."/>
            <person name="Levine M."/>
            <person name="Satoh N."/>
            <person name="Rokhsar D.S."/>
        </authorList>
    </citation>
    <scope>NUCLEOTIDE SEQUENCE [LARGE SCALE GENOMIC DNA]</scope>
</reference>
<feature type="transmembrane region" description="Helical" evidence="13">
    <location>
        <begin position="250"/>
        <end position="269"/>
    </location>
</feature>
<keyword evidence="8 13" id="KW-0472">Membrane</keyword>
<keyword evidence="4 13" id="KW-0812">Transmembrane</keyword>
<dbReference type="MEROPS" id="G05.002"/>
<dbReference type="EMBL" id="EAAA01000685">
    <property type="status" value="NOT_ANNOTATED_CDS"/>
    <property type="molecule type" value="Genomic_DNA"/>
</dbReference>
<dbReference type="PANTHER" id="PTHR13046">
    <property type="entry name" value="PROTEASE U48 CAAX PRENYL PROTEASE RCE1"/>
    <property type="match status" value="1"/>
</dbReference>
<feature type="transmembrane region" description="Helical" evidence="13">
    <location>
        <begin position="87"/>
        <end position="106"/>
    </location>
</feature>
<dbReference type="GeneID" id="100184780"/>
<protein>
    <recommendedName>
        <fullName evidence="12">CAAX prenyl protease 2</fullName>
        <ecNumber evidence="11">3.4.26.1</ecNumber>
    </recommendedName>
    <alternativeName>
        <fullName evidence="9">Farnesylated proteins-converting enzyme 2</fullName>
    </alternativeName>
</protein>
<feature type="transmembrane region" description="Helical" evidence="13">
    <location>
        <begin position="52"/>
        <end position="75"/>
    </location>
</feature>
<dbReference type="STRING" id="7719.ENSCINP00000029889"/>
<evidence type="ECO:0000256" key="1">
    <source>
        <dbReference type="ARBA" id="ARBA00004477"/>
    </source>
</evidence>
<gene>
    <name evidence="15" type="primary">LOC100184780</name>
</gene>
<evidence type="ECO:0000256" key="7">
    <source>
        <dbReference type="ARBA" id="ARBA00022989"/>
    </source>
</evidence>
<dbReference type="AlphaFoldDB" id="H2XJQ7"/>
<dbReference type="RefSeq" id="XP_002131463.1">
    <property type="nucleotide sequence ID" value="XM_002131427.4"/>
</dbReference>
<reference evidence="15" key="4">
    <citation type="submission" date="2025-09" db="UniProtKB">
        <authorList>
            <consortium name="Ensembl"/>
        </authorList>
    </citation>
    <scope>IDENTIFICATION</scope>
</reference>
<dbReference type="OMA" id="HSFCNWC"/>
<dbReference type="InterPro" id="IPR003675">
    <property type="entry name" value="Rce1/LyrA-like_dom"/>
</dbReference>
<feature type="domain" description="CAAX prenyl protease 2/Lysostaphin resistance protein A-like" evidence="14">
    <location>
        <begin position="130"/>
        <end position="234"/>
    </location>
</feature>
<keyword evidence="16" id="KW-1185">Reference proteome</keyword>
<evidence type="ECO:0000313" key="16">
    <source>
        <dbReference type="Proteomes" id="UP000008144"/>
    </source>
</evidence>
<evidence type="ECO:0000256" key="4">
    <source>
        <dbReference type="ARBA" id="ARBA00022692"/>
    </source>
</evidence>
<feature type="transmembrane region" description="Helical" evidence="13">
    <location>
        <begin position="153"/>
        <end position="171"/>
    </location>
</feature>
<evidence type="ECO:0000256" key="12">
    <source>
        <dbReference type="ARBA" id="ARBA00049763"/>
    </source>
</evidence>
<reference evidence="15" key="2">
    <citation type="journal article" date="2008" name="Genome Biol.">
        <title>Improved genome assembly and evidence-based global gene model set for the chordate Ciona intestinalis: new insight into intron and operon populations.</title>
        <authorList>
            <person name="Satou Y."/>
            <person name="Mineta K."/>
            <person name="Ogasawara M."/>
            <person name="Sasakura Y."/>
            <person name="Shoguchi E."/>
            <person name="Ueno K."/>
            <person name="Yamada L."/>
            <person name="Matsumoto J."/>
            <person name="Wasserscheid J."/>
            <person name="Dewar K."/>
            <person name="Wiley G.B."/>
            <person name="Macmil S.L."/>
            <person name="Roe B.A."/>
            <person name="Zeller R.W."/>
            <person name="Hastings K.E."/>
            <person name="Lemaire P."/>
            <person name="Lindquist E."/>
            <person name="Endo T."/>
            <person name="Hotta K."/>
            <person name="Inaba K."/>
        </authorList>
    </citation>
    <scope>NUCLEOTIDE SEQUENCE [LARGE SCALE GENOMIC DNA]</scope>
    <source>
        <strain evidence="15">wild type</strain>
    </source>
</reference>
<dbReference type="GO" id="GO:0071586">
    <property type="term" value="P:CAAX-box protein processing"/>
    <property type="evidence" value="ECO:0000318"/>
    <property type="project" value="GO_Central"/>
</dbReference>
<evidence type="ECO:0000313" key="15">
    <source>
        <dbReference type="Ensembl" id="ENSCINP00000029889.1"/>
    </source>
</evidence>
<dbReference type="FunCoup" id="H2XJQ7">
    <property type="interactions" value="577"/>
</dbReference>
<keyword evidence="3" id="KW-0645">Protease</keyword>
<evidence type="ECO:0000256" key="3">
    <source>
        <dbReference type="ARBA" id="ARBA00022670"/>
    </source>
</evidence>
<evidence type="ECO:0000256" key="10">
    <source>
        <dbReference type="ARBA" id="ARBA00047280"/>
    </source>
</evidence>
<dbReference type="Proteomes" id="UP000008144">
    <property type="component" value="Chromosome 11"/>
</dbReference>
<feature type="transmembrane region" description="Helical" evidence="13">
    <location>
        <begin position="12"/>
        <end position="32"/>
    </location>
</feature>
<dbReference type="PANTHER" id="PTHR13046:SF0">
    <property type="entry name" value="CAAX PRENYL PROTEASE 2"/>
    <property type="match status" value="1"/>
</dbReference>
<dbReference type="EC" id="3.4.26.1" evidence="11"/>
<comment type="similarity">
    <text evidence="2">Belongs to the peptidase U48 family.</text>
</comment>
<sequence>MLEKICFTDVTTFQAVATCFSFATMYVGSLYVRTQFLPRDHPQTIKERFLRVTVVSILACVVVYMSSSSLCGVHMKGSILEWIGIRWSGFIPAIILPSLLIIILFLGPMMMFILDHGITSLTCYKLTDIILWRNFFVAPLSEELVFRGCMMPLLVPCLGQFTSILLAPWFFGLAHFHHAYEQYKTGYHTLSAIVISTIFQASYTTVFGILSSFIFLRTGHLTSAFMSHALCNIMGFPEFELALSHKRRNFVCFCFVLGLVIFLLSLYPLTNPLIYNNTLYFE</sequence>
<dbReference type="GO" id="GO:0005789">
    <property type="term" value="C:endoplasmic reticulum membrane"/>
    <property type="evidence" value="ECO:0000318"/>
    <property type="project" value="GO_Central"/>
</dbReference>
<dbReference type="OrthoDB" id="271604at2759"/>
<evidence type="ECO:0000256" key="2">
    <source>
        <dbReference type="ARBA" id="ARBA00006897"/>
    </source>
</evidence>
<comment type="catalytic activity">
    <reaction evidence="10">
        <text>Hydrolyzes the peptide bond -P2-(S-farnesyl or geranylgeranyl)C-P1'-P2'-P3'-COOH where P1' and P2' are amino acids with aliphatic sidechains and P3' is any C-terminal residue.</text>
        <dbReference type="EC" id="3.4.26.1"/>
    </reaction>
</comment>
<dbReference type="GO" id="GO:0004222">
    <property type="term" value="F:metalloendopeptidase activity"/>
    <property type="evidence" value="ECO:0000318"/>
    <property type="project" value="GO_Central"/>
</dbReference>
<dbReference type="GeneTree" id="ENSGT00390000004124"/>
<proteinExistence type="inferred from homology"/>
<keyword evidence="7 13" id="KW-1133">Transmembrane helix</keyword>
<evidence type="ECO:0000256" key="9">
    <source>
        <dbReference type="ARBA" id="ARBA00032607"/>
    </source>
</evidence>
<dbReference type="Pfam" id="PF02517">
    <property type="entry name" value="Rce1-like"/>
    <property type="match status" value="1"/>
</dbReference>
<comment type="subcellular location">
    <subcellularLocation>
        <location evidence="1">Endoplasmic reticulum membrane</location>
        <topology evidence="1">Multi-pass membrane protein</topology>
    </subcellularLocation>
</comment>
<accession>H2XJQ7</accession>
<feature type="transmembrane region" description="Helical" evidence="13">
    <location>
        <begin position="191"/>
        <end position="216"/>
    </location>
</feature>
<keyword evidence="6" id="KW-0256">Endoplasmic reticulum</keyword>
<reference evidence="15" key="3">
    <citation type="submission" date="2025-08" db="UniProtKB">
        <authorList>
            <consortium name="Ensembl"/>
        </authorList>
    </citation>
    <scope>IDENTIFICATION</scope>
</reference>
<dbReference type="Ensembl" id="ENSCINT00000030845.1">
    <property type="protein sequence ID" value="ENSCINP00000029889.1"/>
    <property type="gene ID" value="ENSCING00000020421.1"/>
</dbReference>
<evidence type="ECO:0000256" key="13">
    <source>
        <dbReference type="SAM" id="Phobius"/>
    </source>
</evidence>
<keyword evidence="5" id="KW-0378">Hydrolase</keyword>
<dbReference type="InterPro" id="IPR039731">
    <property type="entry name" value="Rce1"/>
</dbReference>